<sequence>MAASSSSSGAQPNGASGEFQQRQHITDDYHRFLSTASLATCVLAPVIIALPPRKLDLYSFSLAGAFVVSANYQLKERTGRGIVERARMPHIFGMPEQAREIQLKMRAQEEKRLLEESPSATTQKKSGSLLEEKAKELWMGGETEGWKERRLREEQEKLANGEGYGSMIMDQIWEVWNWGKVKDEDEEEPEKNAASKGVAEKQNKTG</sequence>
<dbReference type="OMA" id="WMGGESE"/>
<dbReference type="eggNOG" id="ENOG502SD8H">
    <property type="taxonomic scope" value="Eukaryota"/>
</dbReference>
<dbReference type="EMBL" id="JH226135">
    <property type="protein sequence ID" value="EHY59308.1"/>
    <property type="molecule type" value="Genomic_DNA"/>
</dbReference>
<name>H6C6G2_EXODN</name>
<dbReference type="AlphaFoldDB" id="H6C6G2"/>
<dbReference type="HOGENOM" id="CLU_090064_1_0_1"/>
<dbReference type="VEuPathDB" id="FungiDB:HMPREF1120_07300"/>
<keyword evidence="3" id="KW-1185">Reference proteome</keyword>
<dbReference type="Proteomes" id="UP000007304">
    <property type="component" value="Unassembled WGS sequence"/>
</dbReference>
<evidence type="ECO:0000256" key="1">
    <source>
        <dbReference type="SAM" id="MobiDB-lite"/>
    </source>
</evidence>
<protein>
    <recommendedName>
        <fullName evidence="4">Rhomboid family membrane protein</fullName>
    </recommendedName>
</protein>
<evidence type="ECO:0008006" key="4">
    <source>
        <dbReference type="Google" id="ProtNLM"/>
    </source>
</evidence>
<dbReference type="InParanoid" id="H6C6G2"/>
<organism evidence="2 3">
    <name type="scientific">Exophiala dermatitidis (strain ATCC 34100 / CBS 525.76 / NIH/UT8656)</name>
    <name type="common">Black yeast</name>
    <name type="synonym">Wangiella dermatitidis</name>
    <dbReference type="NCBI Taxonomy" id="858893"/>
    <lineage>
        <taxon>Eukaryota</taxon>
        <taxon>Fungi</taxon>
        <taxon>Dikarya</taxon>
        <taxon>Ascomycota</taxon>
        <taxon>Pezizomycotina</taxon>
        <taxon>Eurotiomycetes</taxon>
        <taxon>Chaetothyriomycetidae</taxon>
        <taxon>Chaetothyriales</taxon>
        <taxon>Herpotrichiellaceae</taxon>
        <taxon>Exophiala</taxon>
    </lineage>
</organism>
<dbReference type="OrthoDB" id="5411041at2759"/>
<dbReference type="GeneID" id="20311939"/>
<proteinExistence type="predicted"/>
<evidence type="ECO:0000313" key="2">
    <source>
        <dbReference type="EMBL" id="EHY59308.1"/>
    </source>
</evidence>
<feature type="compositionally biased region" description="Basic and acidic residues" evidence="1">
    <location>
        <begin position="190"/>
        <end position="206"/>
    </location>
</feature>
<accession>H6C6G2</accession>
<gene>
    <name evidence="2" type="ORF">HMPREF1120_07300</name>
</gene>
<feature type="region of interest" description="Disordered" evidence="1">
    <location>
        <begin position="111"/>
        <end position="132"/>
    </location>
</feature>
<reference evidence="2" key="1">
    <citation type="submission" date="2011-07" db="EMBL/GenBank/DDBJ databases">
        <title>The Genome Sequence of Exophiala (Wangiella) dermatitidis NIH/UT8656.</title>
        <authorList>
            <consortium name="The Broad Institute Genome Sequencing Platform"/>
            <person name="Cuomo C."/>
            <person name="Wang Z."/>
            <person name="Hunicke-Smith S."/>
            <person name="Szanislo P.J."/>
            <person name="Earl A."/>
            <person name="Young S.K."/>
            <person name="Zeng Q."/>
            <person name="Gargeya S."/>
            <person name="Fitzgerald M."/>
            <person name="Haas B."/>
            <person name="Abouelleil A."/>
            <person name="Alvarado L."/>
            <person name="Arachchi H.M."/>
            <person name="Berlin A."/>
            <person name="Brown A."/>
            <person name="Chapman S.B."/>
            <person name="Chen Z."/>
            <person name="Dunbar C."/>
            <person name="Freedman E."/>
            <person name="Gearin G."/>
            <person name="Gellesch M."/>
            <person name="Goldberg J."/>
            <person name="Griggs A."/>
            <person name="Gujja S."/>
            <person name="Heiman D."/>
            <person name="Howarth C."/>
            <person name="Larson L."/>
            <person name="Lui A."/>
            <person name="MacDonald P.J.P."/>
            <person name="Montmayeur A."/>
            <person name="Murphy C."/>
            <person name="Neiman D."/>
            <person name="Pearson M."/>
            <person name="Priest M."/>
            <person name="Roberts A."/>
            <person name="Saif S."/>
            <person name="Shea T."/>
            <person name="Shenoy N."/>
            <person name="Sisk P."/>
            <person name="Stolte C."/>
            <person name="Sykes S."/>
            <person name="Wortman J."/>
            <person name="Nusbaum C."/>
            <person name="Birren B."/>
        </authorList>
    </citation>
    <scope>NUCLEOTIDE SEQUENCE</scope>
    <source>
        <strain evidence="2">NIH/UT8656</strain>
    </source>
</reference>
<feature type="region of interest" description="Disordered" evidence="1">
    <location>
        <begin position="183"/>
        <end position="206"/>
    </location>
</feature>
<dbReference type="RefSeq" id="XP_009159769.1">
    <property type="nucleotide sequence ID" value="XM_009161521.1"/>
</dbReference>
<evidence type="ECO:0000313" key="3">
    <source>
        <dbReference type="Proteomes" id="UP000007304"/>
    </source>
</evidence>